<evidence type="ECO:0000259" key="7">
    <source>
        <dbReference type="PROSITE" id="PS50011"/>
    </source>
</evidence>
<dbReference type="PROSITE" id="PS00108">
    <property type="entry name" value="PROTEIN_KINASE_ST"/>
    <property type="match status" value="1"/>
</dbReference>
<gene>
    <name evidence="8" type="ORF">CSKR_111734</name>
</gene>
<feature type="domain" description="Protein kinase" evidence="7">
    <location>
        <begin position="1212"/>
        <end position="1524"/>
    </location>
</feature>
<evidence type="ECO:0000313" key="8">
    <source>
        <dbReference type="EMBL" id="KAG5455019.1"/>
    </source>
</evidence>
<protein>
    <submittedName>
        <fullName evidence="8">Mitogen-activated protein kinase kinase kinase 4</fullName>
    </submittedName>
</protein>
<dbReference type="InterPro" id="IPR050538">
    <property type="entry name" value="MAP_kinase_kinase_kinase"/>
</dbReference>
<feature type="compositionally biased region" description="Low complexity" evidence="6">
    <location>
        <begin position="136"/>
        <end position="158"/>
    </location>
</feature>
<sequence length="1532" mass="169752">LLREPHPSGVSVDSSSIQSSQCAASPNRHVIRAQNNESTAIESSTLTWWQTLRKKLQQRSPASYASVVKRRSWNGCISPLELNIPHSDGVQTPHIAGLPVKWEICSPSHSVSPHGRSASSTPSPPSSPHRSDSEHSPVSTTSKSVSDNSSSSSSSLNSFPQTGCALAESPTSTTSEGTSYWSVDLPDIHPLGKSPSSSAVPVGNVQQDVGLELGLPPLVFLWLCLARIPFCVTRESVAMKLEQYADRVHGCTAPNRLSLIHLVHELRSLMITALRVTRAYRRRLVIALKLNTVAQIPPVPLLSTRHIPSWPLTETQSDDSDGESGLLLDIECSTPKGSPSDLRSLVEREWDHIRRVYRQLHRCRGGIHYASLSDLGIIDQRRQTVELTFVRLCKNIIGFLSEHFAPQLGVWARGAATDPFKYGGCPKDIPIWEEDSKRSGPPSTNFDSSGSFHTESTGWLSTKSSPWIYTGGVRNELFQEFNESWREIRAWLNCLLDLTAVVCNDLDTAVLMNMTIPASRPKTVGKNVPADTGQTATTRMVPDVPIKCRSSSSKSLGKLIRELRQIGHVLLYSWDKSGSCQPSSSSSGWNFGCIFIWSPFLHHASVSSTPHASENRTWSRDNSLVIASSETRRAVRKHISMFVHRMAKQLIFKPRKPPPACFLPMPDMSGSDVRYVRPGKPHGLINRIPAKNGFGGSVEYLLVCPGLPVKLWNGLAYNFMDVRGVPAYQSRSNHVRRSWYALQWLVALCCHSAFSSTPSMHQDHHVSGLPLSLTTWLISDYPHAAWSLLRDSSDRLRRWLAFSCLNPSVLGCFKVGDGHLSVDQDSPGTRACSFQMAPIMADLYNSVHSLRRNLCDLSARLQGSLLVMESHLRSYLDNTESAPRAFSEASALGSAIHCAERPSPTRFGSGSDGRDSVTLYALGVDPVQRAFSVVFGFHKTLIRLMSTAPVRTPFYSEERDPSGERGSLHTRLVHLGVRLLRSWADYVTSRYPRGRGRIPRWANDACHFAYRLCQPRSVKFLDAQKVSSLEATLNALIPHLVGERAAGESPTPVLHPHLVDHDPFSRCHSAAVPGRIHSPPCPTVLRPRRVHSSHGFLPSQKLSFHHQQSYKSTKSPSKAMRVPILEETPYSSDIRRPKTLTLLAELEARRDSQLQSLCLIGRTRLEQYHTPTKSIIPSPRAVLHSGACGGNTPKDVEYFPTHLGRRHFPYNWNRGRLIGIGATGKVFQAFNLQTQEMMAVKEIQLDHDFDDQSPASCPETLERLNSFRRECDLLSNLSHPALVRFLGADEQTPRVLRLFTELCSAGTLADVVKDSPSESLIRCYASDLASAIVYLHERGIVHRDIKPSNVFLVAHPAPIECARPNAVQNGGAGPQDQARRFLHMPLLKLGDFSHSLRLHSFSSNAHGIAGTVCYMAPEVCRSSKSGYGKPCDIWSYCCVLLELITGRRPWYHVPEMHGVFYKLCCDETPLLPKVKPEPGDADGSMPLTPSVYTSAEAFTLLRAGLTPDPSKRPTAPELFQFCFVQSPLSECR</sequence>
<reference evidence="8 9" key="2">
    <citation type="journal article" date="2021" name="Genomics">
        <title>High-quality reference genome for Clonorchis sinensis.</title>
        <authorList>
            <person name="Young N.D."/>
            <person name="Stroehlein A.J."/>
            <person name="Kinkar L."/>
            <person name="Wang T."/>
            <person name="Sohn W.M."/>
            <person name="Chang B.C.H."/>
            <person name="Kaur P."/>
            <person name="Weisz D."/>
            <person name="Dudchenko O."/>
            <person name="Aiden E.L."/>
            <person name="Korhonen P.K."/>
            <person name="Gasser R.B."/>
        </authorList>
    </citation>
    <scope>NUCLEOTIDE SEQUENCE [LARGE SCALE GENOMIC DNA]</scope>
    <source>
        <strain evidence="8">Cs-k2</strain>
    </source>
</reference>
<evidence type="ECO:0000256" key="1">
    <source>
        <dbReference type="ARBA" id="ARBA00022679"/>
    </source>
</evidence>
<feature type="non-terminal residue" evidence="8">
    <location>
        <position position="1"/>
    </location>
</feature>
<evidence type="ECO:0000256" key="2">
    <source>
        <dbReference type="ARBA" id="ARBA00022741"/>
    </source>
</evidence>
<dbReference type="EMBL" id="NIRI02000005">
    <property type="protein sequence ID" value="KAG5455019.1"/>
    <property type="molecule type" value="Genomic_DNA"/>
</dbReference>
<dbReference type="Proteomes" id="UP000286415">
    <property type="component" value="Unassembled WGS sequence"/>
</dbReference>
<feature type="region of interest" description="Disordered" evidence="6">
    <location>
        <begin position="1"/>
        <end position="25"/>
    </location>
</feature>
<dbReference type="InterPro" id="IPR008271">
    <property type="entry name" value="Ser/Thr_kinase_AS"/>
</dbReference>
<comment type="caution">
    <text evidence="8">The sequence shown here is derived from an EMBL/GenBank/DDBJ whole genome shotgun (WGS) entry which is preliminary data.</text>
</comment>
<feature type="compositionally biased region" description="Low complexity" evidence="6">
    <location>
        <begin position="8"/>
        <end position="25"/>
    </location>
</feature>
<proteinExistence type="predicted"/>
<dbReference type="SUPFAM" id="SSF56112">
    <property type="entry name" value="Protein kinase-like (PK-like)"/>
    <property type="match status" value="1"/>
</dbReference>
<keyword evidence="3 8" id="KW-0418">Kinase</keyword>
<dbReference type="GO" id="GO:0005524">
    <property type="term" value="F:ATP binding"/>
    <property type="evidence" value="ECO:0007669"/>
    <property type="project" value="UniProtKB-UniRule"/>
</dbReference>
<evidence type="ECO:0000256" key="5">
    <source>
        <dbReference type="PROSITE-ProRule" id="PRU10141"/>
    </source>
</evidence>
<dbReference type="Pfam" id="PF00069">
    <property type="entry name" value="Pkinase"/>
    <property type="match status" value="1"/>
</dbReference>
<dbReference type="GO" id="GO:0004672">
    <property type="term" value="F:protein kinase activity"/>
    <property type="evidence" value="ECO:0007669"/>
    <property type="project" value="InterPro"/>
</dbReference>
<dbReference type="PROSITE" id="PS00107">
    <property type="entry name" value="PROTEIN_KINASE_ATP"/>
    <property type="match status" value="1"/>
</dbReference>
<reference evidence="8 9" key="1">
    <citation type="journal article" date="2018" name="Biotechnol. Adv.">
        <title>Improved genomic resources and new bioinformatic workflow for the carcinogenic parasite Clonorchis sinensis: Biotechnological implications.</title>
        <authorList>
            <person name="Wang D."/>
            <person name="Korhonen P.K."/>
            <person name="Gasser R.B."/>
            <person name="Young N.D."/>
        </authorList>
    </citation>
    <scope>NUCLEOTIDE SEQUENCE [LARGE SCALE GENOMIC DNA]</scope>
    <source>
        <strain evidence="8">Cs-k2</strain>
    </source>
</reference>
<organism evidence="8 9">
    <name type="scientific">Clonorchis sinensis</name>
    <name type="common">Chinese liver fluke</name>
    <dbReference type="NCBI Taxonomy" id="79923"/>
    <lineage>
        <taxon>Eukaryota</taxon>
        <taxon>Metazoa</taxon>
        <taxon>Spiralia</taxon>
        <taxon>Lophotrochozoa</taxon>
        <taxon>Platyhelminthes</taxon>
        <taxon>Trematoda</taxon>
        <taxon>Digenea</taxon>
        <taxon>Opisthorchiida</taxon>
        <taxon>Opisthorchiata</taxon>
        <taxon>Opisthorchiidae</taxon>
        <taxon>Clonorchis</taxon>
    </lineage>
</organism>
<evidence type="ECO:0000256" key="6">
    <source>
        <dbReference type="SAM" id="MobiDB-lite"/>
    </source>
</evidence>
<dbReference type="PROSITE" id="PS50011">
    <property type="entry name" value="PROTEIN_KINASE_DOM"/>
    <property type="match status" value="1"/>
</dbReference>
<dbReference type="InterPro" id="IPR000719">
    <property type="entry name" value="Prot_kinase_dom"/>
</dbReference>
<dbReference type="PANTHER" id="PTHR48016">
    <property type="entry name" value="MAP KINASE KINASE KINASE SSK2-RELATED-RELATED"/>
    <property type="match status" value="1"/>
</dbReference>
<keyword evidence="9" id="KW-1185">Reference proteome</keyword>
<dbReference type="PANTHER" id="PTHR48016:SF56">
    <property type="entry name" value="MAPKK KINASE"/>
    <property type="match status" value="1"/>
</dbReference>
<dbReference type="InterPro" id="IPR011009">
    <property type="entry name" value="Kinase-like_dom_sf"/>
</dbReference>
<keyword evidence="4 5" id="KW-0067">ATP-binding</keyword>
<feature type="region of interest" description="Disordered" evidence="6">
    <location>
        <begin position="433"/>
        <end position="458"/>
    </location>
</feature>
<name>A0A8T1N168_CLOSI</name>
<feature type="binding site" evidence="5">
    <location>
        <position position="1241"/>
    </location>
    <ligand>
        <name>ATP</name>
        <dbReference type="ChEBI" id="CHEBI:30616"/>
    </ligand>
</feature>
<feature type="compositionally biased region" description="Polar residues" evidence="6">
    <location>
        <begin position="441"/>
        <end position="458"/>
    </location>
</feature>
<accession>A0A8T1N168</accession>
<evidence type="ECO:0000256" key="3">
    <source>
        <dbReference type="ARBA" id="ARBA00022777"/>
    </source>
</evidence>
<dbReference type="SMART" id="SM00220">
    <property type="entry name" value="S_TKc"/>
    <property type="match status" value="1"/>
</dbReference>
<evidence type="ECO:0000313" key="9">
    <source>
        <dbReference type="Proteomes" id="UP000286415"/>
    </source>
</evidence>
<keyword evidence="1" id="KW-0808">Transferase</keyword>
<feature type="region of interest" description="Disordered" evidence="6">
    <location>
        <begin position="108"/>
        <end position="178"/>
    </location>
</feature>
<keyword evidence="2 5" id="KW-0547">Nucleotide-binding</keyword>
<evidence type="ECO:0000256" key="4">
    <source>
        <dbReference type="ARBA" id="ARBA00022840"/>
    </source>
</evidence>
<feature type="compositionally biased region" description="Low complexity" evidence="6">
    <location>
        <begin position="168"/>
        <end position="178"/>
    </location>
</feature>
<dbReference type="OrthoDB" id="6255455at2759"/>
<dbReference type="InterPro" id="IPR017441">
    <property type="entry name" value="Protein_kinase_ATP_BS"/>
</dbReference>
<dbReference type="Gene3D" id="1.10.510.10">
    <property type="entry name" value="Transferase(Phosphotransferase) domain 1"/>
    <property type="match status" value="1"/>
</dbReference>